<sequence>MRALRVIIAGPVAALLLAGCAGGEPVASGAEASARDVAVNAIFTTTPEVAITYSEDLVRVGARGAVSAHVENDSTTVRLAVRGLLPDRVYGAHAHARPCGPDGDAAGPHFQHQPDPVQPSTDPRFANPDNEVWLDLATDARGEASVQTVVPWQFGERRARSVVIHAEPTRTGPGEAGVAGPRVACVTVDF</sequence>
<evidence type="ECO:0000256" key="1">
    <source>
        <dbReference type="ARBA" id="ARBA00010457"/>
    </source>
</evidence>
<name>A0ABT1A869_9PSEU</name>
<comment type="caution">
    <text evidence="5">The sequence shown here is derived from an EMBL/GenBank/DDBJ whole genome shotgun (WGS) entry which is preliminary data.</text>
</comment>
<keyword evidence="3" id="KW-0732">Signal</keyword>
<gene>
    <name evidence="5" type="ORF">KDL28_29530</name>
</gene>
<feature type="region of interest" description="Disordered" evidence="2">
    <location>
        <begin position="95"/>
        <end position="120"/>
    </location>
</feature>
<evidence type="ECO:0000313" key="5">
    <source>
        <dbReference type="EMBL" id="MCO1659220.1"/>
    </source>
</evidence>
<dbReference type="InterPro" id="IPR036423">
    <property type="entry name" value="SOD-like_Cu/Zn_dom_sf"/>
</dbReference>
<accession>A0ABT1A869</accession>
<dbReference type="RefSeq" id="WP_252443965.1">
    <property type="nucleotide sequence ID" value="NZ_JAGSOV010000063.1"/>
</dbReference>
<evidence type="ECO:0000256" key="2">
    <source>
        <dbReference type="SAM" id="MobiDB-lite"/>
    </source>
</evidence>
<evidence type="ECO:0000259" key="4">
    <source>
        <dbReference type="Pfam" id="PF00080"/>
    </source>
</evidence>
<dbReference type="EMBL" id="JAGSOV010000063">
    <property type="protein sequence ID" value="MCO1659220.1"/>
    <property type="molecule type" value="Genomic_DNA"/>
</dbReference>
<dbReference type="Pfam" id="PF00080">
    <property type="entry name" value="Sod_Cu"/>
    <property type="match status" value="1"/>
</dbReference>
<keyword evidence="6" id="KW-1185">Reference proteome</keyword>
<dbReference type="Gene3D" id="2.60.40.200">
    <property type="entry name" value="Superoxide dismutase, copper/zinc binding domain"/>
    <property type="match status" value="1"/>
</dbReference>
<dbReference type="PROSITE" id="PS51257">
    <property type="entry name" value="PROKAR_LIPOPROTEIN"/>
    <property type="match status" value="1"/>
</dbReference>
<dbReference type="SUPFAM" id="SSF49329">
    <property type="entry name" value="Cu,Zn superoxide dismutase-like"/>
    <property type="match status" value="1"/>
</dbReference>
<evidence type="ECO:0000256" key="3">
    <source>
        <dbReference type="SAM" id="SignalP"/>
    </source>
</evidence>
<organism evidence="5 6">
    <name type="scientific">Pseudonocardia humida</name>
    <dbReference type="NCBI Taxonomy" id="2800819"/>
    <lineage>
        <taxon>Bacteria</taxon>
        <taxon>Bacillati</taxon>
        <taxon>Actinomycetota</taxon>
        <taxon>Actinomycetes</taxon>
        <taxon>Pseudonocardiales</taxon>
        <taxon>Pseudonocardiaceae</taxon>
        <taxon>Pseudonocardia</taxon>
    </lineage>
</organism>
<dbReference type="Proteomes" id="UP001165283">
    <property type="component" value="Unassembled WGS sequence"/>
</dbReference>
<reference evidence="5" key="1">
    <citation type="submission" date="2021-04" db="EMBL/GenBank/DDBJ databases">
        <title>Pseudonocardia sp. nov., isolated from sandy soil of mangrove forest.</title>
        <authorList>
            <person name="Zan Z."/>
            <person name="Huang R."/>
            <person name="Liu W."/>
        </authorList>
    </citation>
    <scope>NUCLEOTIDE SEQUENCE</scope>
    <source>
        <strain evidence="5">S2-4</strain>
    </source>
</reference>
<feature type="signal peptide" evidence="3">
    <location>
        <begin position="1"/>
        <end position="23"/>
    </location>
</feature>
<evidence type="ECO:0000313" key="6">
    <source>
        <dbReference type="Proteomes" id="UP001165283"/>
    </source>
</evidence>
<protein>
    <submittedName>
        <fullName evidence="5">Superoxide dismutase family protein</fullName>
    </submittedName>
</protein>
<dbReference type="InterPro" id="IPR001424">
    <property type="entry name" value="SOD_Cu_Zn_dom"/>
</dbReference>
<feature type="chain" id="PRO_5046310050" evidence="3">
    <location>
        <begin position="24"/>
        <end position="190"/>
    </location>
</feature>
<feature type="domain" description="Superoxide dismutase copper/zinc binding" evidence="4">
    <location>
        <begin position="67"/>
        <end position="186"/>
    </location>
</feature>
<proteinExistence type="inferred from homology"/>
<comment type="similarity">
    <text evidence="1">Belongs to the Cu-Zn superoxide dismutase family.</text>
</comment>